<feature type="domain" description="Formyl transferase C-terminal" evidence="2">
    <location>
        <begin position="217"/>
        <end position="269"/>
    </location>
</feature>
<proteinExistence type="predicted"/>
<dbReference type="InterPro" id="IPR036477">
    <property type="entry name" value="Formyl_transf_N_sf"/>
</dbReference>
<dbReference type="InterPro" id="IPR011034">
    <property type="entry name" value="Formyl_transferase-like_C_sf"/>
</dbReference>
<evidence type="ECO:0000259" key="2">
    <source>
        <dbReference type="Pfam" id="PF02911"/>
    </source>
</evidence>
<evidence type="ECO:0000313" key="3">
    <source>
        <dbReference type="EMBL" id="KAF1086087.1"/>
    </source>
</evidence>
<dbReference type="SUPFAM" id="SSF53328">
    <property type="entry name" value="Formyltransferase"/>
    <property type="match status" value="1"/>
</dbReference>
<feature type="domain" description="Formyl transferase N-terminal" evidence="1">
    <location>
        <begin position="72"/>
        <end position="187"/>
    </location>
</feature>
<dbReference type="InterPro" id="IPR002376">
    <property type="entry name" value="Formyl_transf_N"/>
</dbReference>
<dbReference type="Gene3D" id="3.40.50.12230">
    <property type="match status" value="1"/>
</dbReference>
<dbReference type="GO" id="GO:0004479">
    <property type="term" value="F:methionyl-tRNA formyltransferase activity"/>
    <property type="evidence" value="ECO:0007669"/>
    <property type="project" value="TreeGrafter"/>
</dbReference>
<dbReference type="Proteomes" id="UP000798488">
    <property type="component" value="Unassembled WGS sequence"/>
</dbReference>
<dbReference type="CDD" id="cd08651">
    <property type="entry name" value="FMT_core_like_4"/>
    <property type="match status" value="1"/>
</dbReference>
<evidence type="ECO:0000259" key="1">
    <source>
        <dbReference type="Pfam" id="PF00551"/>
    </source>
</evidence>
<protein>
    <submittedName>
        <fullName evidence="3">Bifunctional polymyxin resistance protein ArnA</fullName>
    </submittedName>
</protein>
<sequence length="289" mass="31662">MLKPSRVLLGVVYKMKAAFATCVQLGLSCIEEIYRIGGKLDLLITLKNEKAKQKSGRVYLDELAAKHHTPLLKIDNINEQATIAALRDLSVDWLFIIGWSQIAGQELLATPACGCIGMHPTLLPVGRGRASIPWAILKGLKETGVTMFKLDAGVDTGDIIAQGVISLDEQTTATELYQKVDAMHRKLIAGYWNDIMSNNITLTKQCEADATVWPGRKPEDGEIFSSMTMAEAGTMVRAVTHPYPGAFYRFGGKVLRIWSAKVQAESDGDSNSIKLADGYLMPLDYEIEG</sequence>
<keyword evidence="4" id="KW-1185">Reference proteome</keyword>
<dbReference type="InterPro" id="IPR005793">
    <property type="entry name" value="Formyl_trans_C"/>
</dbReference>
<accession>A0A9D2WR36</accession>
<name>A0A9D2WR36_9FIRM</name>
<organism evidence="3 4">
    <name type="scientific">Sporotomaculum syntrophicum</name>
    <dbReference type="NCBI Taxonomy" id="182264"/>
    <lineage>
        <taxon>Bacteria</taxon>
        <taxon>Bacillati</taxon>
        <taxon>Bacillota</taxon>
        <taxon>Clostridia</taxon>
        <taxon>Eubacteriales</taxon>
        <taxon>Desulfallaceae</taxon>
        <taxon>Sporotomaculum</taxon>
    </lineage>
</organism>
<dbReference type="SUPFAM" id="SSF50486">
    <property type="entry name" value="FMT C-terminal domain-like"/>
    <property type="match status" value="1"/>
</dbReference>
<comment type="caution">
    <text evidence="3">The sequence shown here is derived from an EMBL/GenBank/DDBJ whole genome shotgun (WGS) entry which is preliminary data.</text>
</comment>
<dbReference type="Pfam" id="PF02911">
    <property type="entry name" value="Formyl_trans_C"/>
    <property type="match status" value="1"/>
</dbReference>
<dbReference type="PANTHER" id="PTHR11138">
    <property type="entry name" value="METHIONYL-TRNA FORMYLTRANSFERASE"/>
    <property type="match status" value="1"/>
</dbReference>
<dbReference type="EMBL" id="LSRS01000002">
    <property type="protein sequence ID" value="KAF1086087.1"/>
    <property type="molecule type" value="Genomic_DNA"/>
</dbReference>
<gene>
    <name evidence="3" type="primary">arnA</name>
    <name evidence="3" type="ORF">SPSYN_00825</name>
</gene>
<dbReference type="AlphaFoldDB" id="A0A9D2WR36"/>
<reference evidence="3" key="1">
    <citation type="submission" date="2016-02" db="EMBL/GenBank/DDBJ databases">
        <title>Draft Genome Sequence of Sporotomaculum syntrophicum Strain FB, a Syntrophic Benzoate Degrader.</title>
        <authorList>
            <person name="Nobu M.K."/>
            <person name="Narihiro T."/>
            <person name="Qiu Y.-L."/>
            <person name="Ohashi A."/>
            <person name="Liu W.-T."/>
            <person name="Yuji S."/>
        </authorList>
    </citation>
    <scope>NUCLEOTIDE SEQUENCE</scope>
    <source>
        <strain evidence="3">FB</strain>
    </source>
</reference>
<dbReference type="PANTHER" id="PTHR11138:SF5">
    <property type="entry name" value="METHIONYL-TRNA FORMYLTRANSFERASE, MITOCHONDRIAL"/>
    <property type="match status" value="1"/>
</dbReference>
<dbReference type="PROSITE" id="PS51257">
    <property type="entry name" value="PROKAR_LIPOPROTEIN"/>
    <property type="match status" value="1"/>
</dbReference>
<dbReference type="GO" id="GO:0005829">
    <property type="term" value="C:cytosol"/>
    <property type="evidence" value="ECO:0007669"/>
    <property type="project" value="TreeGrafter"/>
</dbReference>
<evidence type="ECO:0000313" key="4">
    <source>
        <dbReference type="Proteomes" id="UP000798488"/>
    </source>
</evidence>
<dbReference type="Pfam" id="PF00551">
    <property type="entry name" value="Formyl_trans_N"/>
    <property type="match status" value="1"/>
</dbReference>